<dbReference type="AlphaFoldDB" id="A0A218NPA8"/>
<dbReference type="SUPFAM" id="SSF53335">
    <property type="entry name" value="S-adenosyl-L-methionine-dependent methyltransferases"/>
    <property type="match status" value="1"/>
</dbReference>
<dbReference type="PANTHER" id="PTHR44942">
    <property type="entry name" value="METHYLTRANSF_11 DOMAIN-CONTAINING PROTEIN"/>
    <property type="match status" value="1"/>
</dbReference>
<dbReference type="InterPro" id="IPR051052">
    <property type="entry name" value="Diverse_substrate_MTase"/>
</dbReference>
<dbReference type="Proteomes" id="UP000197679">
    <property type="component" value="Chromosome"/>
</dbReference>
<gene>
    <name evidence="5" type="ORF">Mia14_1010</name>
</gene>
<evidence type="ECO:0000259" key="4">
    <source>
        <dbReference type="Pfam" id="PF08241"/>
    </source>
</evidence>
<keyword evidence="3 5" id="KW-0808">Transferase</keyword>
<dbReference type="GeneID" id="33314545"/>
<dbReference type="Pfam" id="PF08241">
    <property type="entry name" value="Methyltransf_11"/>
    <property type="match status" value="1"/>
</dbReference>
<evidence type="ECO:0000313" key="6">
    <source>
        <dbReference type="Proteomes" id="UP000197679"/>
    </source>
</evidence>
<protein>
    <submittedName>
        <fullName evidence="5">SAM-dependent methyltransferase</fullName>
    </submittedName>
</protein>
<organism evidence="5 6">
    <name type="scientific">Candidatus Mancarchaeum acidiphilum</name>
    <dbReference type="NCBI Taxonomy" id="1920749"/>
    <lineage>
        <taxon>Archaea</taxon>
        <taxon>Candidatus Micrarchaeota</taxon>
        <taxon>Candidatus Mancarchaeum</taxon>
    </lineage>
</organism>
<keyword evidence="2 5" id="KW-0489">Methyltransferase</keyword>
<keyword evidence="6" id="KW-1185">Reference proteome</keyword>
<accession>A0A218NPA8</accession>
<dbReference type="InterPro" id="IPR029063">
    <property type="entry name" value="SAM-dependent_MTases_sf"/>
</dbReference>
<dbReference type="InterPro" id="IPR013216">
    <property type="entry name" value="Methyltransf_11"/>
</dbReference>
<dbReference type="CDD" id="cd02440">
    <property type="entry name" value="AdoMet_MTases"/>
    <property type="match status" value="1"/>
</dbReference>
<evidence type="ECO:0000313" key="5">
    <source>
        <dbReference type="EMBL" id="ASI14276.1"/>
    </source>
</evidence>
<name>A0A218NPA8_9ARCH</name>
<dbReference type="KEGG" id="marh:Mia14_1010"/>
<dbReference type="RefSeq" id="WP_088820569.1">
    <property type="nucleotide sequence ID" value="NZ_CP019964.1"/>
</dbReference>
<evidence type="ECO:0000256" key="2">
    <source>
        <dbReference type="ARBA" id="ARBA00022603"/>
    </source>
</evidence>
<dbReference type="GO" id="GO:0008757">
    <property type="term" value="F:S-adenosylmethionine-dependent methyltransferase activity"/>
    <property type="evidence" value="ECO:0007669"/>
    <property type="project" value="InterPro"/>
</dbReference>
<feature type="domain" description="Methyltransferase type 11" evidence="4">
    <location>
        <begin position="36"/>
        <end position="127"/>
    </location>
</feature>
<reference evidence="5 6" key="1">
    <citation type="journal article" date="2017" name="Nat. Commun.">
        <title>'ARMAN' archaea depend on association with euryarchaeal host in culture and in situ.</title>
        <authorList>
            <person name="Golyshina O."/>
            <person name="Toshchakov S."/>
            <person name="Makarova K."/>
            <person name="Gavrilov S."/>
            <person name="Korzhenkov A."/>
            <person name="La Cono V."/>
            <person name="Arcadi E."/>
            <person name="Nechitaylo T."/>
            <person name="Ferrer M."/>
            <person name="Kublanov I."/>
            <person name="Wolf Y."/>
            <person name="Yakimov M."/>
            <person name="Golyshin P."/>
            <person name="Slesarev A."/>
            <person name="Kozyavkin S."/>
        </authorList>
    </citation>
    <scope>NUCLEOTIDE SEQUENCE [LARGE SCALE GENOMIC DNA]</scope>
    <source>
        <strain evidence="5 6">Mia14</strain>
    </source>
</reference>
<dbReference type="OrthoDB" id="1018at2157"/>
<comment type="similarity">
    <text evidence="1">Belongs to the methyltransferase superfamily.</text>
</comment>
<dbReference type="EMBL" id="CP019964">
    <property type="protein sequence ID" value="ASI14276.1"/>
    <property type="molecule type" value="Genomic_DNA"/>
</dbReference>
<evidence type="ECO:0000256" key="3">
    <source>
        <dbReference type="ARBA" id="ARBA00022679"/>
    </source>
</evidence>
<proteinExistence type="inferred from homology"/>
<dbReference type="GO" id="GO:0032259">
    <property type="term" value="P:methylation"/>
    <property type="evidence" value="ECO:0007669"/>
    <property type="project" value="UniProtKB-KW"/>
</dbReference>
<dbReference type="PANTHER" id="PTHR44942:SF4">
    <property type="entry name" value="METHYLTRANSFERASE TYPE 11 DOMAIN-CONTAINING PROTEIN"/>
    <property type="match status" value="1"/>
</dbReference>
<sequence length="181" mass="19802">MDNWNSIDYERLNSMSAGLLPLMSKITGIIKGKDILDVAAGGGVFAAELSKHAKSVIAVDQSDSAIDTMKKVLSEYKNIKIIKSTAESIPLPEKSVGIVFTANALHDIGLQSLTKLIGLIKDGGYFIDLDWDKEDKEFAYGPPISIRLSASDVTASLKSKGLELSDRYDYRSHYLLVYKKG</sequence>
<dbReference type="Gene3D" id="3.40.50.150">
    <property type="entry name" value="Vaccinia Virus protein VP39"/>
    <property type="match status" value="1"/>
</dbReference>
<evidence type="ECO:0000256" key="1">
    <source>
        <dbReference type="ARBA" id="ARBA00008361"/>
    </source>
</evidence>